<dbReference type="RefSeq" id="WP_285760052.1">
    <property type="nucleotide sequence ID" value="NZ_BSQG01000004.1"/>
</dbReference>
<dbReference type="PANTHER" id="PTHR12993">
    <property type="entry name" value="N-ACETYLGLUCOSAMINYL-PHOSPHATIDYLINOSITOL DE-N-ACETYLASE-RELATED"/>
    <property type="match status" value="1"/>
</dbReference>
<dbReference type="PANTHER" id="PTHR12993:SF29">
    <property type="entry name" value="BLR3841 PROTEIN"/>
    <property type="match status" value="1"/>
</dbReference>
<dbReference type="GO" id="GO:0016811">
    <property type="term" value="F:hydrolase activity, acting on carbon-nitrogen (but not peptide) bonds, in linear amides"/>
    <property type="evidence" value="ECO:0007669"/>
    <property type="project" value="TreeGrafter"/>
</dbReference>
<organism evidence="2 3">
    <name type="scientific">Nocardiopsis ansamitocini</name>
    <dbReference type="NCBI Taxonomy" id="1670832"/>
    <lineage>
        <taxon>Bacteria</taxon>
        <taxon>Bacillati</taxon>
        <taxon>Actinomycetota</taxon>
        <taxon>Actinomycetes</taxon>
        <taxon>Streptosporangiales</taxon>
        <taxon>Nocardiopsidaceae</taxon>
        <taxon>Nocardiopsis</taxon>
    </lineage>
</organism>
<dbReference type="GO" id="GO:0016137">
    <property type="term" value="P:glycoside metabolic process"/>
    <property type="evidence" value="ECO:0007669"/>
    <property type="project" value="UniProtKB-ARBA"/>
</dbReference>
<dbReference type="EMBL" id="BSQG01000004">
    <property type="protein sequence ID" value="GLU48581.1"/>
    <property type="molecule type" value="Genomic_DNA"/>
</dbReference>
<dbReference type="AlphaFoldDB" id="A0A9W6P7K0"/>
<dbReference type="Pfam" id="PF02585">
    <property type="entry name" value="PIG-L"/>
    <property type="match status" value="1"/>
</dbReference>
<evidence type="ECO:0000313" key="3">
    <source>
        <dbReference type="Proteomes" id="UP001165092"/>
    </source>
</evidence>
<evidence type="ECO:0000313" key="2">
    <source>
        <dbReference type="EMBL" id="GLU48581.1"/>
    </source>
</evidence>
<name>A0A9W6P7K0_9ACTN</name>
<protein>
    <submittedName>
        <fullName evidence="2">PIG-L family deacetylase</fullName>
    </submittedName>
</protein>
<gene>
    <name evidence="2" type="ORF">Nans01_29320</name>
</gene>
<comment type="caution">
    <text evidence="2">The sequence shown here is derived from an EMBL/GenBank/DDBJ whole genome shotgun (WGS) entry which is preliminary data.</text>
</comment>
<dbReference type="InterPro" id="IPR003737">
    <property type="entry name" value="GlcNAc_PI_deacetylase-related"/>
</dbReference>
<keyword evidence="3" id="KW-1185">Reference proteome</keyword>
<evidence type="ECO:0000256" key="1">
    <source>
        <dbReference type="ARBA" id="ARBA00022833"/>
    </source>
</evidence>
<reference evidence="2" key="1">
    <citation type="submission" date="2023-02" db="EMBL/GenBank/DDBJ databases">
        <title>Nocardiopsis ansamitocini NBRC 112285.</title>
        <authorList>
            <person name="Ichikawa N."/>
            <person name="Sato H."/>
            <person name="Tonouchi N."/>
        </authorList>
    </citation>
    <scope>NUCLEOTIDE SEQUENCE</scope>
    <source>
        <strain evidence="2">NBRC 112285</strain>
    </source>
</reference>
<sequence>MATGMGDRDPAHPIDARGTAEEDWRAWPDLAQFPLLDLDGVRSVVVVAPHPDDEVLGFGGSLALLAEAGARLRIVAVTDGEASHPNSPTLAPGELVARRSAERAEALRCLGAESAEVVKLSIPDGSVGAAQAEVATRLNALCSGFDLCLAPWPGDLHPDHDATGRAAEAAAVAAGTPLAHYPVWMWHWAVPGQGEVPWHDGRRIDLPANIQRRKAEAVNCFTTQIAPLSEHPDDAAILSEQMLAHFDRPTEIVFR</sequence>
<dbReference type="Gene3D" id="3.40.50.10320">
    <property type="entry name" value="LmbE-like"/>
    <property type="match status" value="1"/>
</dbReference>
<dbReference type="SUPFAM" id="SSF102588">
    <property type="entry name" value="LmbE-like"/>
    <property type="match status" value="1"/>
</dbReference>
<dbReference type="Proteomes" id="UP001165092">
    <property type="component" value="Unassembled WGS sequence"/>
</dbReference>
<accession>A0A9W6P7K0</accession>
<proteinExistence type="predicted"/>
<dbReference type="InterPro" id="IPR024078">
    <property type="entry name" value="LmbE-like_dom_sf"/>
</dbReference>
<keyword evidence="1" id="KW-0862">Zinc</keyword>